<dbReference type="InterPro" id="IPR027417">
    <property type="entry name" value="P-loop_NTPase"/>
</dbReference>
<dbReference type="PANTHER" id="PTHR24222">
    <property type="entry name" value="ABC TRANSPORTER B FAMILY"/>
    <property type="match status" value="1"/>
</dbReference>
<sequence>MEAIECVLILLDDVDIRHLSVEWLRRQIGLVSQEPNLFAGTVVENIRIGKPEAELEEVEQSAKQADAHNFILNLPEVNSCLNISHCPHSHST</sequence>
<dbReference type="WBParaSite" id="MCU_014057-RA">
    <property type="protein sequence ID" value="MCU_014057-RA"/>
    <property type="gene ID" value="MCU_014057"/>
</dbReference>
<keyword evidence="2" id="KW-1185">Reference proteome</keyword>
<dbReference type="Proteomes" id="UP000267029">
    <property type="component" value="Unassembled WGS sequence"/>
</dbReference>
<dbReference type="SUPFAM" id="SSF52540">
    <property type="entry name" value="P-loop containing nucleoside triphosphate hydrolases"/>
    <property type="match status" value="1"/>
</dbReference>
<dbReference type="STRING" id="53468.A0A0R3UD79"/>
<dbReference type="PANTHER" id="PTHR24222:SF76">
    <property type="entry name" value="MYCOBACTIN IMPORT ATP-BINDING_PERMEASE PROTEIN IRTB"/>
    <property type="match status" value="1"/>
</dbReference>
<dbReference type="GO" id="GO:0042626">
    <property type="term" value="F:ATPase-coupled transmembrane transporter activity"/>
    <property type="evidence" value="ECO:0007669"/>
    <property type="project" value="TreeGrafter"/>
</dbReference>
<evidence type="ECO:0000313" key="1">
    <source>
        <dbReference type="EMBL" id="VDD78875.1"/>
    </source>
</evidence>
<dbReference type="GO" id="GO:0005886">
    <property type="term" value="C:plasma membrane"/>
    <property type="evidence" value="ECO:0007669"/>
    <property type="project" value="TreeGrafter"/>
</dbReference>
<protein>
    <submittedName>
        <fullName evidence="3">ABC transporter domain-containing protein</fullName>
    </submittedName>
</protein>
<dbReference type="Gene3D" id="3.40.50.300">
    <property type="entry name" value="P-loop containing nucleotide triphosphate hydrolases"/>
    <property type="match status" value="1"/>
</dbReference>
<organism evidence="3">
    <name type="scientific">Mesocestoides corti</name>
    <name type="common">Flatworm</name>
    <dbReference type="NCBI Taxonomy" id="53468"/>
    <lineage>
        <taxon>Eukaryota</taxon>
        <taxon>Metazoa</taxon>
        <taxon>Spiralia</taxon>
        <taxon>Lophotrochozoa</taxon>
        <taxon>Platyhelminthes</taxon>
        <taxon>Cestoda</taxon>
        <taxon>Eucestoda</taxon>
        <taxon>Cyclophyllidea</taxon>
        <taxon>Mesocestoididae</taxon>
        <taxon>Mesocestoides</taxon>
    </lineage>
</organism>
<dbReference type="AlphaFoldDB" id="A0A0R3UD79"/>
<dbReference type="EMBL" id="UXSR01002553">
    <property type="protein sequence ID" value="VDD78875.1"/>
    <property type="molecule type" value="Genomic_DNA"/>
</dbReference>
<gene>
    <name evidence="1" type="ORF">MCOS_LOCUS4878</name>
</gene>
<dbReference type="OrthoDB" id="6500128at2759"/>
<name>A0A0R3UD79_MESCO</name>
<reference evidence="1 2" key="1">
    <citation type="submission" date="2018-10" db="EMBL/GenBank/DDBJ databases">
        <authorList>
            <consortium name="Pathogen Informatics"/>
        </authorList>
    </citation>
    <scope>NUCLEOTIDE SEQUENCE [LARGE SCALE GENOMIC DNA]</scope>
</reference>
<evidence type="ECO:0000313" key="3">
    <source>
        <dbReference type="WBParaSite" id="MCU_014057-RA"/>
    </source>
</evidence>
<dbReference type="InterPro" id="IPR039421">
    <property type="entry name" value="Type_1_exporter"/>
</dbReference>
<accession>A0A0R3UD79</accession>
<evidence type="ECO:0000313" key="2">
    <source>
        <dbReference type="Proteomes" id="UP000267029"/>
    </source>
</evidence>
<reference evidence="3" key="2">
    <citation type="submission" date="2019-11" db="UniProtKB">
        <authorList>
            <consortium name="WormBaseParasite"/>
        </authorList>
    </citation>
    <scope>IDENTIFICATION</scope>
</reference>
<proteinExistence type="predicted"/>